<keyword evidence="9" id="KW-1185">Reference proteome</keyword>
<dbReference type="Gene3D" id="3.30.1220.10">
    <property type="entry name" value="CobW-like, C-terminal domain"/>
    <property type="match status" value="1"/>
</dbReference>
<evidence type="ECO:0000256" key="1">
    <source>
        <dbReference type="ARBA" id="ARBA00022741"/>
    </source>
</evidence>
<dbReference type="SMART" id="SM00833">
    <property type="entry name" value="CobW_C"/>
    <property type="match status" value="1"/>
</dbReference>
<organism evidence="8 9">
    <name type="scientific">Pleomorphomonas diazotrophica</name>
    <dbReference type="NCBI Taxonomy" id="1166257"/>
    <lineage>
        <taxon>Bacteria</taxon>
        <taxon>Pseudomonadati</taxon>
        <taxon>Pseudomonadota</taxon>
        <taxon>Alphaproteobacteria</taxon>
        <taxon>Hyphomicrobiales</taxon>
        <taxon>Pleomorphomonadaceae</taxon>
        <taxon>Pleomorphomonas</taxon>
    </lineage>
</organism>
<dbReference type="InterPro" id="IPR051316">
    <property type="entry name" value="Zinc-reg_GTPase_activator"/>
</dbReference>
<dbReference type="AlphaFoldDB" id="A0A1I4SUW9"/>
<evidence type="ECO:0000256" key="6">
    <source>
        <dbReference type="ARBA" id="ARBA00049117"/>
    </source>
</evidence>
<dbReference type="GO" id="GO:0000166">
    <property type="term" value="F:nucleotide binding"/>
    <property type="evidence" value="ECO:0007669"/>
    <property type="project" value="UniProtKB-KW"/>
</dbReference>
<accession>A0A1I4SUW9</accession>
<dbReference type="GO" id="GO:0016787">
    <property type="term" value="F:hydrolase activity"/>
    <property type="evidence" value="ECO:0007669"/>
    <property type="project" value="UniProtKB-KW"/>
</dbReference>
<dbReference type="InterPro" id="IPR012824">
    <property type="entry name" value="CobW"/>
</dbReference>
<feature type="domain" description="CobW C-terminal" evidence="7">
    <location>
        <begin position="253"/>
        <end position="341"/>
    </location>
</feature>
<dbReference type="InterPro" id="IPR036627">
    <property type="entry name" value="CobW-likC_sf"/>
</dbReference>
<keyword evidence="3" id="KW-0143">Chaperone</keyword>
<dbReference type="NCBIfam" id="TIGR02475">
    <property type="entry name" value="CobW"/>
    <property type="match status" value="1"/>
</dbReference>
<evidence type="ECO:0000256" key="5">
    <source>
        <dbReference type="ARBA" id="ARBA00045658"/>
    </source>
</evidence>
<dbReference type="CDD" id="cd03112">
    <property type="entry name" value="CobW-like"/>
    <property type="match status" value="1"/>
</dbReference>
<sequence length="342" mass="36153">MNAQPKIPVTIVTGFLGSGKTTLIRHVIERAGGRRLALIVNEFGDVGVDGDILKSCGAADCPEDAIVELANGCLCCTVADDFLPAIEALTRGDRRPDHIIVETSGLALPKPLIKAFDWPDVRARLTIDGVIAVVDAAAVAAGRFADDPEAVLAQRQDDPLVDHDNPLEEVYEDQLLAADLVVLNKADLLSAEELAQVSGDIAASLPKAVRVVPTSEGEIAPEVLLGIAAAAEDDLSSRPSHHDGLGDHDHDDFSTFAVEIGAASDPDSLIARLKAVAEAHDILRIKGFVEIAGKPMRLLVQGVGGRFRHAFDRPWPSGPRRSALVVIGEKGIDETAIRAALA</sequence>
<evidence type="ECO:0000256" key="3">
    <source>
        <dbReference type="ARBA" id="ARBA00023186"/>
    </source>
</evidence>
<dbReference type="SUPFAM" id="SSF90002">
    <property type="entry name" value="Hypothetical protein YjiA, C-terminal domain"/>
    <property type="match status" value="1"/>
</dbReference>
<keyword evidence="1" id="KW-0547">Nucleotide-binding</keyword>
<dbReference type="Gene3D" id="3.40.50.300">
    <property type="entry name" value="P-loop containing nucleotide triphosphate hydrolases"/>
    <property type="match status" value="1"/>
</dbReference>
<dbReference type="Pfam" id="PF07683">
    <property type="entry name" value="CobW_C"/>
    <property type="match status" value="1"/>
</dbReference>
<dbReference type="Pfam" id="PF02492">
    <property type="entry name" value="cobW"/>
    <property type="match status" value="1"/>
</dbReference>
<dbReference type="Proteomes" id="UP000233491">
    <property type="component" value="Unassembled WGS sequence"/>
</dbReference>
<comment type="caution">
    <text evidence="8">The sequence shown here is derived from an EMBL/GenBank/DDBJ whole genome shotgun (WGS) entry which is preliminary data.</text>
</comment>
<protein>
    <submittedName>
        <fullName evidence="8">Cobalamin biosynthesis protein CobW</fullName>
    </submittedName>
</protein>
<dbReference type="GO" id="GO:0009236">
    <property type="term" value="P:cobalamin biosynthetic process"/>
    <property type="evidence" value="ECO:0007669"/>
    <property type="project" value="InterPro"/>
</dbReference>
<proteinExistence type="inferred from homology"/>
<evidence type="ECO:0000313" key="9">
    <source>
        <dbReference type="Proteomes" id="UP000233491"/>
    </source>
</evidence>
<dbReference type="InterPro" id="IPR027417">
    <property type="entry name" value="P-loop_NTPase"/>
</dbReference>
<dbReference type="GO" id="GO:0005737">
    <property type="term" value="C:cytoplasm"/>
    <property type="evidence" value="ECO:0007669"/>
    <property type="project" value="TreeGrafter"/>
</dbReference>
<evidence type="ECO:0000256" key="4">
    <source>
        <dbReference type="ARBA" id="ARBA00034320"/>
    </source>
</evidence>
<gene>
    <name evidence="8" type="primary">cobW</name>
    <name evidence="8" type="ORF">CXZ10_14210</name>
</gene>
<dbReference type="SUPFAM" id="SSF52540">
    <property type="entry name" value="P-loop containing nucleoside triphosphate hydrolases"/>
    <property type="match status" value="1"/>
</dbReference>
<evidence type="ECO:0000259" key="7">
    <source>
        <dbReference type="SMART" id="SM00833"/>
    </source>
</evidence>
<comment type="catalytic activity">
    <reaction evidence="6">
        <text>GTP + H2O = GDP + phosphate + H(+)</text>
        <dbReference type="Rhea" id="RHEA:19669"/>
        <dbReference type="ChEBI" id="CHEBI:15377"/>
        <dbReference type="ChEBI" id="CHEBI:15378"/>
        <dbReference type="ChEBI" id="CHEBI:37565"/>
        <dbReference type="ChEBI" id="CHEBI:43474"/>
        <dbReference type="ChEBI" id="CHEBI:58189"/>
    </reaction>
    <physiologicalReaction direction="left-to-right" evidence="6">
        <dbReference type="Rhea" id="RHEA:19670"/>
    </physiologicalReaction>
</comment>
<reference evidence="8 9" key="1">
    <citation type="submission" date="2017-12" db="EMBL/GenBank/DDBJ databases">
        <title>Anaerobic carbon monoxide metabolism by Pleomorphomonas carboxyditropha sp. nov., a new mesophilic hydrogenogenic carboxidotroph.</title>
        <authorList>
            <person name="Esquivel-Elizondo S."/>
            <person name="Krajmalnik-Brown R."/>
        </authorList>
    </citation>
    <scope>NUCLEOTIDE SEQUENCE [LARGE SCALE GENOMIC DNA]</scope>
    <source>
        <strain evidence="8 9">R5-392</strain>
    </source>
</reference>
<comment type="function">
    <text evidence="5">Zinc chaperone that directly transfers zinc cofactor to target proteins, thereby activating them. Zinc is transferred from the CXCC motif in the GTPase domain to the zinc binding site in target proteins in a process requiring GTP hydrolysis.</text>
</comment>
<dbReference type="RefSeq" id="WP_101290002.1">
    <property type="nucleotide sequence ID" value="NZ_FOUQ01000004.1"/>
</dbReference>
<comment type="similarity">
    <text evidence="4">Belongs to the SIMIBI class G3E GTPase family. ZNG1 subfamily.</text>
</comment>
<dbReference type="PANTHER" id="PTHR13748">
    <property type="entry name" value="COBW-RELATED"/>
    <property type="match status" value="1"/>
</dbReference>
<evidence type="ECO:0000256" key="2">
    <source>
        <dbReference type="ARBA" id="ARBA00022801"/>
    </source>
</evidence>
<evidence type="ECO:0000313" key="8">
    <source>
        <dbReference type="EMBL" id="PKR88549.1"/>
    </source>
</evidence>
<dbReference type="PANTHER" id="PTHR13748:SF62">
    <property type="entry name" value="COBW DOMAIN-CONTAINING PROTEIN"/>
    <property type="match status" value="1"/>
</dbReference>
<name>A0A1I4SUW9_9HYPH</name>
<dbReference type="EMBL" id="PJNW01000011">
    <property type="protein sequence ID" value="PKR88549.1"/>
    <property type="molecule type" value="Genomic_DNA"/>
</dbReference>
<dbReference type="InterPro" id="IPR011629">
    <property type="entry name" value="CobW-like_C"/>
</dbReference>
<dbReference type="InterPro" id="IPR003495">
    <property type="entry name" value="CobW/HypB/UreG_nucleotide-bd"/>
</dbReference>
<dbReference type="OrthoDB" id="9808822at2"/>
<keyword evidence="2" id="KW-0378">Hydrolase</keyword>